<name>A0ACB8QT49_9AGAM</name>
<evidence type="ECO:0000313" key="2">
    <source>
        <dbReference type="Proteomes" id="UP000814128"/>
    </source>
</evidence>
<dbReference type="Proteomes" id="UP000814128">
    <property type="component" value="Unassembled WGS sequence"/>
</dbReference>
<accession>A0ACB8QT49</accession>
<evidence type="ECO:0000313" key="1">
    <source>
        <dbReference type="EMBL" id="KAI0034606.1"/>
    </source>
</evidence>
<protein>
    <submittedName>
        <fullName evidence="1">Uncharacterized protein</fullName>
    </submittedName>
</protein>
<reference evidence="1" key="2">
    <citation type="journal article" date="2022" name="New Phytol.">
        <title>Evolutionary transition to the ectomycorrhizal habit in the genomes of a hyperdiverse lineage of mushroom-forming fungi.</title>
        <authorList>
            <person name="Looney B."/>
            <person name="Miyauchi S."/>
            <person name="Morin E."/>
            <person name="Drula E."/>
            <person name="Courty P.E."/>
            <person name="Kohler A."/>
            <person name="Kuo A."/>
            <person name="LaButti K."/>
            <person name="Pangilinan J."/>
            <person name="Lipzen A."/>
            <person name="Riley R."/>
            <person name="Andreopoulos W."/>
            <person name="He G."/>
            <person name="Johnson J."/>
            <person name="Nolan M."/>
            <person name="Tritt A."/>
            <person name="Barry K.W."/>
            <person name="Grigoriev I.V."/>
            <person name="Nagy L.G."/>
            <person name="Hibbett D."/>
            <person name="Henrissat B."/>
            <person name="Matheny P.B."/>
            <person name="Labbe J."/>
            <person name="Martin F.M."/>
        </authorList>
    </citation>
    <scope>NUCLEOTIDE SEQUENCE</scope>
    <source>
        <strain evidence="1">EC-137</strain>
    </source>
</reference>
<gene>
    <name evidence="1" type="ORF">K488DRAFT_77114</name>
</gene>
<organism evidence="1 2">
    <name type="scientific">Vararia minispora EC-137</name>
    <dbReference type="NCBI Taxonomy" id="1314806"/>
    <lineage>
        <taxon>Eukaryota</taxon>
        <taxon>Fungi</taxon>
        <taxon>Dikarya</taxon>
        <taxon>Basidiomycota</taxon>
        <taxon>Agaricomycotina</taxon>
        <taxon>Agaricomycetes</taxon>
        <taxon>Russulales</taxon>
        <taxon>Lachnocladiaceae</taxon>
        <taxon>Vararia</taxon>
    </lineage>
</organism>
<reference evidence="1" key="1">
    <citation type="submission" date="2021-02" db="EMBL/GenBank/DDBJ databases">
        <authorList>
            <consortium name="DOE Joint Genome Institute"/>
            <person name="Ahrendt S."/>
            <person name="Looney B.P."/>
            <person name="Miyauchi S."/>
            <person name="Morin E."/>
            <person name="Drula E."/>
            <person name="Courty P.E."/>
            <person name="Chicoki N."/>
            <person name="Fauchery L."/>
            <person name="Kohler A."/>
            <person name="Kuo A."/>
            <person name="Labutti K."/>
            <person name="Pangilinan J."/>
            <person name="Lipzen A."/>
            <person name="Riley R."/>
            <person name="Andreopoulos W."/>
            <person name="He G."/>
            <person name="Johnson J."/>
            <person name="Barry K.W."/>
            <person name="Grigoriev I.V."/>
            <person name="Nagy L."/>
            <person name="Hibbett D."/>
            <person name="Henrissat B."/>
            <person name="Matheny P.B."/>
            <person name="Labbe J."/>
            <person name="Martin F."/>
        </authorList>
    </citation>
    <scope>NUCLEOTIDE SEQUENCE</scope>
    <source>
        <strain evidence="1">EC-137</strain>
    </source>
</reference>
<dbReference type="EMBL" id="MU273497">
    <property type="protein sequence ID" value="KAI0034606.1"/>
    <property type="molecule type" value="Genomic_DNA"/>
</dbReference>
<sequence>MAAFVVQDLAGRGKGAVALRDIQRGELVIREQPLFRVPSSINVSPTKLLHSLLSDLTDAERATFYDLSFVNMPSQYTSGSPEYKDYLPLAIFQTNAVSAGEEAAGIFPRMARLNHGCSFAFNVVYSWRDDEGVLVELLTAYMDTKRARAERQHALREGYAFECKCSCCSLPIAESTASDARLTFMSELYRAFATWSDGQIGARKAADIARRIWHIGEQEGYVSERGRLAADVAYVAAAVSDDDAVRQWAKLGAHWARIELGNSSALSREMEGVKEKVMGPRDIVE</sequence>
<proteinExistence type="predicted"/>
<keyword evidence="2" id="KW-1185">Reference proteome</keyword>
<comment type="caution">
    <text evidence="1">The sequence shown here is derived from an EMBL/GenBank/DDBJ whole genome shotgun (WGS) entry which is preliminary data.</text>
</comment>